<organism evidence="1 2">
    <name type="scientific">Acanthochromis polyacanthus</name>
    <name type="common">spiny chromis</name>
    <dbReference type="NCBI Taxonomy" id="80966"/>
    <lineage>
        <taxon>Eukaryota</taxon>
        <taxon>Metazoa</taxon>
        <taxon>Chordata</taxon>
        <taxon>Craniata</taxon>
        <taxon>Vertebrata</taxon>
        <taxon>Euteleostomi</taxon>
        <taxon>Actinopterygii</taxon>
        <taxon>Neopterygii</taxon>
        <taxon>Teleostei</taxon>
        <taxon>Neoteleostei</taxon>
        <taxon>Acanthomorphata</taxon>
        <taxon>Ovalentaria</taxon>
        <taxon>Pomacentridae</taxon>
        <taxon>Acanthochromis</taxon>
    </lineage>
</organism>
<keyword evidence="2" id="KW-1185">Reference proteome</keyword>
<dbReference type="InterPro" id="IPR036397">
    <property type="entry name" value="RNaseH_sf"/>
</dbReference>
<proteinExistence type="predicted"/>
<sequence>MLSSARTLFRQGQNWMFQQDNAPLPTSRATRTWLQEHSIQVFPGHDKTDSTIFLSHCGSLIE</sequence>
<dbReference type="Gene3D" id="3.30.420.10">
    <property type="entry name" value="Ribonuclease H-like superfamily/Ribonuclease H"/>
    <property type="match status" value="1"/>
</dbReference>
<reference evidence="1" key="2">
    <citation type="submission" date="2025-09" db="UniProtKB">
        <authorList>
            <consortium name="Ensembl"/>
        </authorList>
    </citation>
    <scope>IDENTIFICATION</scope>
</reference>
<dbReference type="InParanoid" id="A0A3Q1FR44"/>
<dbReference type="STRING" id="80966.ENSAPOP00000018939"/>
<dbReference type="GO" id="GO:0003676">
    <property type="term" value="F:nucleic acid binding"/>
    <property type="evidence" value="ECO:0007669"/>
    <property type="project" value="InterPro"/>
</dbReference>
<dbReference type="GeneTree" id="ENSGT01140000285031"/>
<protein>
    <submittedName>
        <fullName evidence="1">Uncharacterized protein</fullName>
    </submittedName>
</protein>
<dbReference type="Ensembl" id="ENSAPOT00000034628.1">
    <property type="protein sequence ID" value="ENSAPOP00000018939.1"/>
    <property type="gene ID" value="ENSAPOG00000022303.1"/>
</dbReference>
<dbReference type="Proteomes" id="UP000257200">
    <property type="component" value="Unplaced"/>
</dbReference>
<dbReference type="AlphaFoldDB" id="A0A3Q1FR44"/>
<evidence type="ECO:0000313" key="2">
    <source>
        <dbReference type="Proteomes" id="UP000257200"/>
    </source>
</evidence>
<reference evidence="1" key="1">
    <citation type="submission" date="2025-08" db="UniProtKB">
        <authorList>
            <consortium name="Ensembl"/>
        </authorList>
    </citation>
    <scope>IDENTIFICATION</scope>
</reference>
<evidence type="ECO:0000313" key="1">
    <source>
        <dbReference type="Ensembl" id="ENSAPOP00000018939.1"/>
    </source>
</evidence>
<accession>A0A3Q1FR44</accession>
<name>A0A3Q1FR44_9TELE</name>